<feature type="compositionally biased region" description="Polar residues" evidence="1">
    <location>
        <begin position="55"/>
        <end position="67"/>
    </location>
</feature>
<protein>
    <submittedName>
        <fullName evidence="2">Uncharacterized protein</fullName>
    </submittedName>
</protein>
<proteinExistence type="predicted"/>
<gene>
    <name evidence="2" type="ORF">PM001_LOCUS4549</name>
</gene>
<organism evidence="2 3">
    <name type="scientific">Peronospora matthiolae</name>
    <dbReference type="NCBI Taxonomy" id="2874970"/>
    <lineage>
        <taxon>Eukaryota</taxon>
        <taxon>Sar</taxon>
        <taxon>Stramenopiles</taxon>
        <taxon>Oomycota</taxon>
        <taxon>Peronosporomycetes</taxon>
        <taxon>Peronosporales</taxon>
        <taxon>Peronosporaceae</taxon>
        <taxon>Peronospora</taxon>
    </lineage>
</organism>
<reference evidence="2" key="1">
    <citation type="submission" date="2024-01" db="EMBL/GenBank/DDBJ databases">
        <authorList>
            <person name="Webb A."/>
        </authorList>
    </citation>
    <scope>NUCLEOTIDE SEQUENCE</scope>
    <source>
        <strain evidence="2">Pm1</strain>
    </source>
</reference>
<evidence type="ECO:0000313" key="3">
    <source>
        <dbReference type="Proteomes" id="UP001162060"/>
    </source>
</evidence>
<evidence type="ECO:0000313" key="2">
    <source>
        <dbReference type="EMBL" id="CAK7912408.1"/>
    </source>
</evidence>
<dbReference type="EMBL" id="CAKLBY020000039">
    <property type="protein sequence ID" value="CAK7912408.1"/>
    <property type="molecule type" value="Genomic_DNA"/>
</dbReference>
<comment type="caution">
    <text evidence="2">The sequence shown here is derived from an EMBL/GenBank/DDBJ whole genome shotgun (WGS) entry which is preliminary data.</text>
</comment>
<feature type="region of interest" description="Disordered" evidence="1">
    <location>
        <begin position="53"/>
        <end position="76"/>
    </location>
</feature>
<sequence>MVIRPPKKFLSGDVLTSTASILVAVTSGGTLTPEVTGDDSIGGEVDRVVMKASPAFTNSDESGSPRTTGKAKNGSA</sequence>
<accession>A0AAV1TA78</accession>
<evidence type="ECO:0000256" key="1">
    <source>
        <dbReference type="SAM" id="MobiDB-lite"/>
    </source>
</evidence>
<dbReference type="AlphaFoldDB" id="A0AAV1TA78"/>
<dbReference type="Proteomes" id="UP001162060">
    <property type="component" value="Unassembled WGS sequence"/>
</dbReference>
<name>A0AAV1TA78_9STRA</name>